<dbReference type="Gene3D" id="2.60.120.1440">
    <property type="match status" value="1"/>
</dbReference>
<dbReference type="Pfam" id="PF16344">
    <property type="entry name" value="FecR_C"/>
    <property type="match status" value="1"/>
</dbReference>
<gene>
    <name evidence="4" type="ORF">MKQ68_12765</name>
</gene>
<dbReference type="InterPro" id="IPR012373">
    <property type="entry name" value="Ferrdict_sens_TM"/>
</dbReference>
<proteinExistence type="predicted"/>
<keyword evidence="1" id="KW-0472">Membrane</keyword>
<organism evidence="4 5">
    <name type="scientific">Chitinophaga horti</name>
    <dbReference type="NCBI Taxonomy" id="2920382"/>
    <lineage>
        <taxon>Bacteria</taxon>
        <taxon>Pseudomonadati</taxon>
        <taxon>Bacteroidota</taxon>
        <taxon>Chitinophagia</taxon>
        <taxon>Chitinophagales</taxon>
        <taxon>Chitinophagaceae</taxon>
        <taxon>Chitinophaga</taxon>
    </lineage>
</organism>
<name>A0ABY6IUB5_9BACT</name>
<dbReference type="Pfam" id="PF04773">
    <property type="entry name" value="FecR"/>
    <property type="match status" value="1"/>
</dbReference>
<dbReference type="Gene3D" id="3.55.50.30">
    <property type="match status" value="1"/>
</dbReference>
<protein>
    <submittedName>
        <fullName evidence="4">FecR domain-containing protein</fullName>
    </submittedName>
</protein>
<dbReference type="PIRSF" id="PIRSF018266">
    <property type="entry name" value="FecR"/>
    <property type="match status" value="1"/>
</dbReference>
<evidence type="ECO:0000313" key="4">
    <source>
        <dbReference type="EMBL" id="UYQ90966.1"/>
    </source>
</evidence>
<dbReference type="EMBL" id="CP107006">
    <property type="protein sequence ID" value="UYQ90966.1"/>
    <property type="molecule type" value="Genomic_DNA"/>
</dbReference>
<dbReference type="RefSeq" id="WP_264279462.1">
    <property type="nucleotide sequence ID" value="NZ_CP107006.1"/>
</dbReference>
<dbReference type="Proteomes" id="UP001162741">
    <property type="component" value="Chromosome"/>
</dbReference>
<feature type="domain" description="Protein FecR C-terminal" evidence="3">
    <location>
        <begin position="317"/>
        <end position="381"/>
    </location>
</feature>
<dbReference type="InterPro" id="IPR032508">
    <property type="entry name" value="FecR_C"/>
</dbReference>
<evidence type="ECO:0000259" key="2">
    <source>
        <dbReference type="Pfam" id="PF04773"/>
    </source>
</evidence>
<evidence type="ECO:0000256" key="1">
    <source>
        <dbReference type="SAM" id="Phobius"/>
    </source>
</evidence>
<keyword evidence="5" id="KW-1185">Reference proteome</keyword>
<dbReference type="PANTHER" id="PTHR30273:SF2">
    <property type="entry name" value="PROTEIN FECR"/>
    <property type="match status" value="1"/>
</dbReference>
<evidence type="ECO:0000259" key="3">
    <source>
        <dbReference type="Pfam" id="PF16344"/>
    </source>
</evidence>
<reference evidence="4" key="1">
    <citation type="submission" date="2022-10" db="EMBL/GenBank/DDBJ databases">
        <title>Chitinophaga sp. nov., isolated from soil.</title>
        <authorList>
            <person name="Jeon C.O."/>
        </authorList>
    </citation>
    <scope>NUCLEOTIDE SEQUENCE</scope>
    <source>
        <strain evidence="4">R8</strain>
    </source>
</reference>
<feature type="domain" description="FecR protein" evidence="2">
    <location>
        <begin position="178"/>
        <end position="274"/>
    </location>
</feature>
<sequence length="386" mass="42169">MPNLADIQAIFDRCMQGTATQAERDLLHDWMEEPQNEAAAIKLWEDAFAASDGSLQMDAQSREQMVTTILRSQPARVKRLNPWLKYAAAIVVLIAAAGYLWLSRQQPATQVAKQLSLEDITPGRTGAILTLADGSTISLDSSANGIIARQNGTNVSLQNGQLSYNAGEATTQTVAYNTMTTPKGMQYSLVLPDGSKVWLNAASSLTYPTLFNGKERRVEIKGEAYFEIAPNATQPFFVNIKNKAEIQVLGTSFNVNAYDDEPAINTTLVTGKVRIHAGAQATLAPGQEARITAGASSIAVKPGADIDKALAWKNGVFDFNGAKLEEVMKQLSRWYDIDVVYEQGIPDKEFFGKMSRDVTLAGLLRGLEDAEVHFRLEAGRRLVVLR</sequence>
<dbReference type="InterPro" id="IPR006860">
    <property type="entry name" value="FecR"/>
</dbReference>
<dbReference type="PANTHER" id="PTHR30273">
    <property type="entry name" value="PERIPLASMIC SIGNAL SENSOR AND SIGMA FACTOR ACTIVATOR FECR-RELATED"/>
    <property type="match status" value="1"/>
</dbReference>
<evidence type="ECO:0000313" key="5">
    <source>
        <dbReference type="Proteomes" id="UP001162741"/>
    </source>
</evidence>
<feature type="transmembrane region" description="Helical" evidence="1">
    <location>
        <begin position="83"/>
        <end position="102"/>
    </location>
</feature>
<keyword evidence="1" id="KW-1133">Transmembrane helix</keyword>
<accession>A0ABY6IUB5</accession>
<keyword evidence="1" id="KW-0812">Transmembrane</keyword>